<name>A0A8N5F1A7_GEOFO</name>
<reference evidence="3" key="1">
    <citation type="submission" date="2025-08" db="UniProtKB">
        <authorList>
            <consortium name="RefSeq"/>
        </authorList>
    </citation>
    <scope>IDENTIFICATION</scope>
</reference>
<evidence type="ECO:0000313" key="2">
    <source>
        <dbReference type="Proteomes" id="UP000504602"/>
    </source>
</evidence>
<feature type="compositionally biased region" description="Basic and acidic residues" evidence="1">
    <location>
        <begin position="28"/>
        <end position="43"/>
    </location>
</feature>
<dbReference type="PANTHER" id="PTHR46307">
    <property type="entry name" value="G9A, ISOFORM B"/>
    <property type="match status" value="1"/>
</dbReference>
<evidence type="ECO:0000256" key="1">
    <source>
        <dbReference type="SAM" id="MobiDB-lite"/>
    </source>
</evidence>
<proteinExistence type="predicted"/>
<dbReference type="InterPro" id="IPR046341">
    <property type="entry name" value="SET_dom_sf"/>
</dbReference>
<keyword evidence="2" id="KW-1185">Reference proteome</keyword>
<dbReference type="GO" id="GO:0002039">
    <property type="term" value="F:p53 binding"/>
    <property type="evidence" value="ECO:0007669"/>
    <property type="project" value="InterPro"/>
</dbReference>
<accession>A0A8N5F1A7</accession>
<dbReference type="GO" id="GO:0000122">
    <property type="term" value="P:negative regulation of transcription by RNA polymerase II"/>
    <property type="evidence" value="ECO:0007669"/>
    <property type="project" value="TreeGrafter"/>
</dbReference>
<dbReference type="GO" id="GO:0005634">
    <property type="term" value="C:nucleus"/>
    <property type="evidence" value="ECO:0007669"/>
    <property type="project" value="TreeGrafter"/>
</dbReference>
<dbReference type="RefSeq" id="XP_030921694.1">
    <property type="nucleotide sequence ID" value="XM_031065834.1"/>
</dbReference>
<protein>
    <submittedName>
        <fullName evidence="3">Histone-lysine N-methyltransferase EHMT2-like</fullName>
    </submittedName>
</protein>
<dbReference type="OrthoDB" id="5792673at2759"/>
<dbReference type="AlphaFoldDB" id="A0A8N5F1A7"/>
<feature type="region of interest" description="Disordered" evidence="1">
    <location>
        <begin position="1"/>
        <end position="43"/>
    </location>
</feature>
<dbReference type="GO" id="GO:0046974">
    <property type="term" value="F:histone H3K9 methyltransferase activity"/>
    <property type="evidence" value="ECO:0007669"/>
    <property type="project" value="TreeGrafter"/>
</dbReference>
<gene>
    <name evidence="3" type="primary">LOC115949301</name>
</gene>
<organism evidence="2 3">
    <name type="scientific">Geospiza fortis</name>
    <name type="common">Medium ground-finch</name>
    <dbReference type="NCBI Taxonomy" id="48883"/>
    <lineage>
        <taxon>Eukaryota</taxon>
        <taxon>Metazoa</taxon>
        <taxon>Chordata</taxon>
        <taxon>Craniata</taxon>
        <taxon>Vertebrata</taxon>
        <taxon>Euteleostomi</taxon>
        <taxon>Archelosauria</taxon>
        <taxon>Archosauria</taxon>
        <taxon>Dinosauria</taxon>
        <taxon>Saurischia</taxon>
        <taxon>Theropoda</taxon>
        <taxon>Coelurosauria</taxon>
        <taxon>Aves</taxon>
        <taxon>Neognathae</taxon>
        <taxon>Neoaves</taxon>
        <taxon>Telluraves</taxon>
        <taxon>Australaves</taxon>
        <taxon>Passeriformes</taxon>
        <taxon>Thraupidae</taxon>
        <taxon>Geospiza</taxon>
    </lineage>
</organism>
<dbReference type="SUPFAM" id="SSF82199">
    <property type="entry name" value="SET domain"/>
    <property type="match status" value="1"/>
</dbReference>
<dbReference type="GO" id="GO:0000785">
    <property type="term" value="C:chromatin"/>
    <property type="evidence" value="ECO:0007669"/>
    <property type="project" value="TreeGrafter"/>
</dbReference>
<feature type="non-terminal residue" evidence="3">
    <location>
        <position position="125"/>
    </location>
</feature>
<sequence length="125" mass="13926">MNLGRGPEFGEGSLTPRRPPSLFLSRGADPEVRNKEGDSPLDLTPERSEVWVALQLNRKLRLGAAGRALHTERIVSRDVARGHENVPIPCVNGVDEEPCPQDYKYIAENCETSTMNIDHNITHLQ</sequence>
<dbReference type="InterPro" id="IPR043550">
    <property type="entry name" value="EHMT1/EHMT2"/>
</dbReference>
<dbReference type="PANTHER" id="PTHR46307:SF1">
    <property type="entry name" value="HISTONE-LYSINE N-METHYLTRANSFERASE EHMT2"/>
    <property type="match status" value="1"/>
</dbReference>
<dbReference type="Gene3D" id="2.170.270.10">
    <property type="entry name" value="SET domain"/>
    <property type="match status" value="1"/>
</dbReference>
<dbReference type="GeneID" id="115949301"/>
<dbReference type="Proteomes" id="UP000504602">
    <property type="component" value="Unplaced"/>
</dbReference>
<evidence type="ECO:0000313" key="3">
    <source>
        <dbReference type="RefSeq" id="XP_030921694.1"/>
    </source>
</evidence>